<dbReference type="OrthoDB" id="5867301at2759"/>
<keyword evidence="1" id="KW-0472">Membrane</keyword>
<evidence type="ECO:0000256" key="1">
    <source>
        <dbReference type="SAM" id="Phobius"/>
    </source>
</evidence>
<keyword evidence="1" id="KW-0812">Transmembrane</keyword>
<feature type="transmembrane region" description="Helical" evidence="1">
    <location>
        <begin position="85"/>
        <end position="108"/>
    </location>
</feature>
<feature type="transmembrane region" description="Helical" evidence="1">
    <location>
        <begin position="59"/>
        <end position="79"/>
    </location>
</feature>
<organism evidence="2 3">
    <name type="scientific">Caenorhabditis angaria</name>
    <dbReference type="NCBI Taxonomy" id="860376"/>
    <lineage>
        <taxon>Eukaryota</taxon>
        <taxon>Metazoa</taxon>
        <taxon>Ecdysozoa</taxon>
        <taxon>Nematoda</taxon>
        <taxon>Chromadorea</taxon>
        <taxon>Rhabditida</taxon>
        <taxon>Rhabditina</taxon>
        <taxon>Rhabditomorpha</taxon>
        <taxon>Rhabditoidea</taxon>
        <taxon>Rhabditidae</taxon>
        <taxon>Peloderinae</taxon>
        <taxon>Caenorhabditis</taxon>
    </lineage>
</organism>
<evidence type="ECO:0000313" key="2">
    <source>
        <dbReference type="EMBL" id="CAI5453168.1"/>
    </source>
</evidence>
<sequence length="112" mass="12705">MYTTLDFFGTPVFIKYASHFVSLISLPIYFLGFYCILYKTPDNVKSVRNCMMITYSLCFIQDIDLTFLTVPFILIPSYAGFPVGIMSHVGVSIKTQTVIGVFIIYGNLLNNF</sequence>
<comment type="caution">
    <text evidence="2">The sequence shown here is derived from an EMBL/GenBank/DDBJ whole genome shotgun (WGS) entry which is preliminary data.</text>
</comment>
<accession>A0A9P1IVT2</accession>
<dbReference type="Pfam" id="PF10318">
    <property type="entry name" value="7TM_GPCR_Srh"/>
    <property type="match status" value="1"/>
</dbReference>
<keyword evidence="1" id="KW-1133">Transmembrane helix</keyword>
<dbReference type="InterPro" id="IPR019422">
    <property type="entry name" value="7TM_GPCR_serpentine_rcpt_Srh"/>
</dbReference>
<protein>
    <submittedName>
        <fullName evidence="2">Uncharacterized protein</fullName>
    </submittedName>
</protein>
<dbReference type="PANTHER" id="PTHR46891:SF10">
    <property type="entry name" value="SERPENTINE RECEPTOR, CLASS H"/>
    <property type="match status" value="1"/>
</dbReference>
<feature type="transmembrane region" description="Helical" evidence="1">
    <location>
        <begin position="20"/>
        <end position="38"/>
    </location>
</feature>
<proteinExistence type="predicted"/>
<dbReference type="AlphaFoldDB" id="A0A9P1IVT2"/>
<name>A0A9P1IVT2_9PELO</name>
<dbReference type="PANTHER" id="PTHR46891">
    <property type="entry name" value="SERPENTINE RECEPTOR, CLASS H-RELATED"/>
    <property type="match status" value="1"/>
</dbReference>
<gene>
    <name evidence="2" type="ORF">CAMP_LOCUS15805</name>
</gene>
<keyword evidence="3" id="KW-1185">Reference proteome</keyword>
<reference evidence="2" key="1">
    <citation type="submission" date="2022-11" db="EMBL/GenBank/DDBJ databases">
        <authorList>
            <person name="Kikuchi T."/>
        </authorList>
    </citation>
    <scope>NUCLEOTIDE SEQUENCE</scope>
    <source>
        <strain evidence="2">PS1010</strain>
    </source>
</reference>
<evidence type="ECO:0000313" key="3">
    <source>
        <dbReference type="Proteomes" id="UP001152747"/>
    </source>
</evidence>
<dbReference type="EMBL" id="CANHGI010000005">
    <property type="protein sequence ID" value="CAI5453168.1"/>
    <property type="molecule type" value="Genomic_DNA"/>
</dbReference>
<dbReference type="Proteomes" id="UP001152747">
    <property type="component" value="Unassembled WGS sequence"/>
</dbReference>